<organism evidence="9 10">
    <name type="scientific">Salinispora arenicola</name>
    <dbReference type="NCBI Taxonomy" id="168697"/>
    <lineage>
        <taxon>Bacteria</taxon>
        <taxon>Bacillati</taxon>
        <taxon>Actinomycetota</taxon>
        <taxon>Actinomycetes</taxon>
        <taxon>Micromonosporales</taxon>
        <taxon>Micromonosporaceae</taxon>
        <taxon>Salinispora</taxon>
    </lineage>
</organism>
<comment type="similarity">
    <text evidence="2">Belongs to the CDP-glycerol glycerophosphotransferase family.</text>
</comment>
<evidence type="ECO:0000256" key="2">
    <source>
        <dbReference type="ARBA" id="ARBA00010488"/>
    </source>
</evidence>
<dbReference type="InterPro" id="IPR043149">
    <property type="entry name" value="TagF_N"/>
</dbReference>
<dbReference type="InterPro" id="IPR051612">
    <property type="entry name" value="Teichoic_Acid_Biosynth"/>
</dbReference>
<dbReference type="SUPFAM" id="SSF53756">
    <property type="entry name" value="UDP-Glycosyltransferase/glycogen phosphorylase"/>
    <property type="match status" value="1"/>
</dbReference>
<dbReference type="InterPro" id="IPR001173">
    <property type="entry name" value="Glyco_trans_2-like"/>
</dbReference>
<keyword evidence="5" id="KW-0777">Teichoic acid biosynthesis</keyword>
<evidence type="ECO:0000256" key="5">
    <source>
        <dbReference type="ARBA" id="ARBA00022944"/>
    </source>
</evidence>
<dbReference type="Gene3D" id="3.90.550.10">
    <property type="entry name" value="Spore Coat Polysaccharide Biosynthesis Protein SpsA, Chain A"/>
    <property type="match status" value="1"/>
</dbReference>
<evidence type="ECO:0000313" key="11">
    <source>
        <dbReference type="Proteomes" id="UP000677457"/>
    </source>
</evidence>
<evidence type="ECO:0000313" key="9">
    <source>
        <dbReference type="EMBL" id="TQL35682.1"/>
    </source>
</evidence>
<dbReference type="GeneID" id="93770084"/>
<dbReference type="EMBL" id="BOQM01000002">
    <property type="protein sequence ID" value="GIM81673.1"/>
    <property type="molecule type" value="Genomic_DNA"/>
</dbReference>
<feature type="domain" description="Glycosyltransferase 2-like" evidence="7">
    <location>
        <begin position="5"/>
        <end position="131"/>
    </location>
</feature>
<protein>
    <submittedName>
        <fullName evidence="9">CDP-glycerol glycerophosphotransferase</fullName>
    </submittedName>
    <submittedName>
        <fullName evidence="8">Glycosyl transferase</fullName>
    </submittedName>
</protein>
<keyword evidence="4 9" id="KW-0808">Transferase</keyword>
<evidence type="ECO:0000256" key="1">
    <source>
        <dbReference type="ARBA" id="ARBA00004202"/>
    </source>
</evidence>
<dbReference type="CDD" id="cd00761">
    <property type="entry name" value="Glyco_tranf_GTA_type"/>
    <property type="match status" value="1"/>
</dbReference>
<evidence type="ECO:0000259" key="7">
    <source>
        <dbReference type="Pfam" id="PF00535"/>
    </source>
</evidence>
<dbReference type="PANTHER" id="PTHR37316">
    <property type="entry name" value="TEICHOIC ACID GLYCEROL-PHOSPHATE PRIMASE"/>
    <property type="match status" value="1"/>
</dbReference>
<dbReference type="InterPro" id="IPR029044">
    <property type="entry name" value="Nucleotide-diphossugar_trans"/>
</dbReference>
<comment type="caution">
    <text evidence="9">The sequence shown here is derived from an EMBL/GenBank/DDBJ whole genome shotgun (WGS) entry which is preliminary data.</text>
</comment>
<dbReference type="Pfam" id="PF00535">
    <property type="entry name" value="Glycos_transf_2"/>
    <property type="match status" value="1"/>
</dbReference>
<accession>A0A542XIL7</accession>
<dbReference type="RefSeq" id="WP_142116114.1">
    <property type="nucleotide sequence ID" value="NZ_BOQM01000002.1"/>
</dbReference>
<dbReference type="Proteomes" id="UP000677457">
    <property type="component" value="Unassembled WGS sequence"/>
</dbReference>
<dbReference type="FunFam" id="3.90.550.10:FF:000196">
    <property type="entry name" value="Glycosyl transferase"/>
    <property type="match status" value="1"/>
</dbReference>
<keyword evidence="3" id="KW-1003">Cell membrane</keyword>
<dbReference type="AlphaFoldDB" id="A0A542XIL7"/>
<evidence type="ECO:0000256" key="6">
    <source>
        <dbReference type="ARBA" id="ARBA00023136"/>
    </source>
</evidence>
<dbReference type="Proteomes" id="UP000315983">
    <property type="component" value="Unassembled WGS sequence"/>
</dbReference>
<sequence>MALISFVVPAYRVQGYLRECLDSILGQPVAEIEVIGVDDCSPDGSGEILTEYAARDQRVRVLRLPANRGLGPARNAGLDQATGEYVWFVDGDDWLVSECLTEVAERLRETRPDVLVVDHMRVWWVGNATPSGMCDVFPDPPGSETFRLRDRPETIRLLHTVWNKVLRREFLLEHGLRFAPGWYEDVSFSYPVLLCAQRIGVLDRACVNYRQRRAGAITRTSGDRHFEVFAQWRRVFRFLDEVDPVGDDLRRLIFERMIWHYLTVLGNGERIPRDLRPAFFGRITADYARWVPAQGLPPPEGVEGLKYRLVAAGRWRTFSALRGAVRMRDVAVRRPARQVLRRAVPAIRRARDVGLRELYRAELLRPVDPQLAVYAAYWYRGYACNPAAIYEAARRLAPHVRGVWIVQRDRVDTLPAGVDYVVAGTLAGYRALAQARWLVNNVNFPNFVRKRPGTVHVQTHHGTPVKVMGLDQQFHPAGADMDFAGLLRRVDRWDYSITSNSFSTQMWERAYPAGYTTLEMGYPRNDRLVNATAGDVLRIRAELGLGVDEQVVLYVPTHREHLPGYRPPFDPDRFLAVLGPAGQLLMRSHYLYDRDRRRSRPSSRERLRDVSGYHRVEDLYLAADVLVTDYSSAMFDYAILDRPIVVYAPDWPAYRLTRGVYLDVVAEPPGAVATDFVGLLELFRSGAVRDRRADEARRRFRDRFCRLDDGHAAERVVQRVFLDGVARAG</sequence>
<evidence type="ECO:0000313" key="8">
    <source>
        <dbReference type="EMBL" id="GIM81673.1"/>
    </source>
</evidence>
<dbReference type="GO" id="GO:0005886">
    <property type="term" value="C:plasma membrane"/>
    <property type="evidence" value="ECO:0007669"/>
    <property type="project" value="UniProtKB-SubCell"/>
</dbReference>
<keyword evidence="6" id="KW-0472">Membrane</keyword>
<comment type="subcellular location">
    <subcellularLocation>
        <location evidence="1">Cell membrane</location>
        <topology evidence="1">Peripheral membrane protein</topology>
    </subcellularLocation>
</comment>
<dbReference type="SUPFAM" id="SSF53448">
    <property type="entry name" value="Nucleotide-diphospho-sugar transferases"/>
    <property type="match status" value="1"/>
</dbReference>
<proteinExistence type="inferred from homology"/>
<evidence type="ECO:0000313" key="10">
    <source>
        <dbReference type="Proteomes" id="UP000315983"/>
    </source>
</evidence>
<evidence type="ECO:0000256" key="3">
    <source>
        <dbReference type="ARBA" id="ARBA00022475"/>
    </source>
</evidence>
<evidence type="ECO:0000256" key="4">
    <source>
        <dbReference type="ARBA" id="ARBA00022679"/>
    </source>
</evidence>
<keyword evidence="11" id="KW-1185">Reference proteome</keyword>
<dbReference type="Pfam" id="PF04464">
    <property type="entry name" value="Glyphos_transf"/>
    <property type="match status" value="1"/>
</dbReference>
<name>A0A542XIL7_SALAC</name>
<dbReference type="InterPro" id="IPR007554">
    <property type="entry name" value="Glycerophosphate_synth"/>
</dbReference>
<gene>
    <name evidence="9" type="ORF">FB564_0746</name>
    <name evidence="8" type="ORF">Sar04_03340</name>
</gene>
<dbReference type="EMBL" id="VFOL01000001">
    <property type="protein sequence ID" value="TQL35682.1"/>
    <property type="molecule type" value="Genomic_DNA"/>
</dbReference>
<dbReference type="PANTHER" id="PTHR37316:SF3">
    <property type="entry name" value="TEICHOIC ACID GLYCEROL-PHOSPHATE TRANSFERASE"/>
    <property type="match status" value="1"/>
</dbReference>
<dbReference type="GO" id="GO:0019350">
    <property type="term" value="P:teichoic acid biosynthetic process"/>
    <property type="evidence" value="ECO:0007669"/>
    <property type="project" value="UniProtKB-KW"/>
</dbReference>
<dbReference type="InterPro" id="IPR043148">
    <property type="entry name" value="TagF_C"/>
</dbReference>
<dbReference type="GO" id="GO:0047355">
    <property type="term" value="F:CDP-glycerol glycerophosphotransferase activity"/>
    <property type="evidence" value="ECO:0007669"/>
    <property type="project" value="InterPro"/>
</dbReference>
<dbReference type="Gene3D" id="3.40.50.11820">
    <property type="match status" value="1"/>
</dbReference>
<reference evidence="9 10" key="1">
    <citation type="submission" date="2019-06" db="EMBL/GenBank/DDBJ databases">
        <title>Sequencing the genomes of 1000 actinobacteria strains.</title>
        <authorList>
            <person name="Klenk H.-P."/>
        </authorList>
    </citation>
    <scope>NUCLEOTIDE SEQUENCE [LARGE SCALE GENOMIC DNA]</scope>
    <source>
        <strain evidence="9 10">DSM 44819</strain>
    </source>
</reference>
<dbReference type="Gene3D" id="3.40.50.12580">
    <property type="match status" value="1"/>
</dbReference>
<reference evidence="8 11" key="2">
    <citation type="submission" date="2021-03" db="EMBL/GenBank/DDBJ databases">
        <title>Whole genome shotgun sequence of Salinispora arenicola NBRC 105043.</title>
        <authorList>
            <person name="Komaki H."/>
            <person name="Tamura T."/>
        </authorList>
    </citation>
    <scope>NUCLEOTIDE SEQUENCE [LARGE SCALE GENOMIC DNA]</scope>
    <source>
        <strain evidence="8 11">NBRC 105043</strain>
    </source>
</reference>